<keyword evidence="1" id="KW-0413">Isomerase</keyword>
<name>A0ABP0S2P3_9DINO</name>
<accession>A0ABP0S2P3</accession>
<sequence length="345" mass="38165">MSCAFCEFPSQLHQDHLSDMDARFELSTEALDDSYAARASPCKSSGGGCMGLDQLILQDMDGTLTGLDAAPMATVLPLTPRTDIVWAPFCDTELNGVAVGAQVCANTSVDLLEMVNLDRGAKDVKFGPLVMTPDVVEENGFEGGVLSSVGPFYASCPCGWDFSFYHILIKPDTTYYAEVMSLPENFRLRYWNPRAGESVLLEIFYPDSRGVNVFVGGAGEPDMALKLGRKPTLADPHGSHTVDAQALRLYITLEGSTESFNARQDLVVRRTPTVKLKMNIERSASRSSMPISSRRIWRSCWAFLRNALSSPRRRPGGGWHWWRCPKTRTRSCRCLVMTARHHADA</sequence>
<dbReference type="Proteomes" id="UP001642464">
    <property type="component" value="Unassembled WGS sequence"/>
</dbReference>
<evidence type="ECO:0000313" key="2">
    <source>
        <dbReference type="Proteomes" id="UP001642464"/>
    </source>
</evidence>
<reference evidence="1 2" key="1">
    <citation type="submission" date="2024-02" db="EMBL/GenBank/DDBJ databases">
        <authorList>
            <person name="Chen Y."/>
            <person name="Shah S."/>
            <person name="Dougan E. K."/>
            <person name="Thang M."/>
            <person name="Chan C."/>
        </authorList>
    </citation>
    <scope>NUCLEOTIDE SEQUENCE [LARGE SCALE GENOMIC DNA]</scope>
</reference>
<dbReference type="GO" id="GO:0016853">
    <property type="term" value="F:isomerase activity"/>
    <property type="evidence" value="ECO:0007669"/>
    <property type="project" value="UniProtKB-KW"/>
</dbReference>
<evidence type="ECO:0000313" key="1">
    <source>
        <dbReference type="EMBL" id="CAK9106628.1"/>
    </source>
</evidence>
<keyword evidence="2" id="KW-1185">Reference proteome</keyword>
<organism evidence="1 2">
    <name type="scientific">Durusdinium trenchii</name>
    <dbReference type="NCBI Taxonomy" id="1381693"/>
    <lineage>
        <taxon>Eukaryota</taxon>
        <taxon>Sar</taxon>
        <taxon>Alveolata</taxon>
        <taxon>Dinophyceae</taxon>
        <taxon>Suessiales</taxon>
        <taxon>Symbiodiniaceae</taxon>
        <taxon>Durusdinium</taxon>
    </lineage>
</organism>
<protein>
    <submittedName>
        <fullName evidence="1">Peptidyl-prolyl cis-trans isomerase D</fullName>
    </submittedName>
</protein>
<dbReference type="EMBL" id="CAXAMM010042784">
    <property type="protein sequence ID" value="CAK9106628.1"/>
    <property type="molecule type" value="Genomic_DNA"/>
</dbReference>
<comment type="caution">
    <text evidence="1">The sequence shown here is derived from an EMBL/GenBank/DDBJ whole genome shotgun (WGS) entry which is preliminary data.</text>
</comment>
<proteinExistence type="predicted"/>
<gene>
    <name evidence="1" type="ORF">SCF082_LOCUS49670</name>
</gene>